<evidence type="ECO:0000259" key="4">
    <source>
        <dbReference type="PROSITE" id="PS50175"/>
    </source>
</evidence>
<evidence type="ECO:0000256" key="3">
    <source>
        <dbReference type="ARBA" id="ARBA00022801"/>
    </source>
</evidence>
<keyword evidence="3" id="KW-0378">Hydrolase</keyword>
<feature type="non-terminal residue" evidence="5">
    <location>
        <position position="269"/>
    </location>
</feature>
<keyword evidence="1" id="KW-0645">Protease</keyword>
<evidence type="ECO:0000256" key="2">
    <source>
        <dbReference type="ARBA" id="ARBA00022750"/>
    </source>
</evidence>
<feature type="domain" description="Peptidase A2" evidence="4">
    <location>
        <begin position="185"/>
        <end position="261"/>
    </location>
</feature>
<dbReference type="InterPro" id="IPR033704">
    <property type="entry name" value="dUTPase_trimeric"/>
</dbReference>
<dbReference type="PANTHER" id="PTHR19422">
    <property type="entry name" value="GAG RETROVIRAL POLYPROTEIN"/>
    <property type="match status" value="1"/>
</dbReference>
<protein>
    <submittedName>
        <fullName evidence="5">POK9 protein</fullName>
    </submittedName>
</protein>
<name>A0A7L3QIW3_9SYLV</name>
<dbReference type="AlphaFoldDB" id="A0A7L3QIW3"/>
<dbReference type="InterPro" id="IPR001995">
    <property type="entry name" value="Peptidase_A2_cat"/>
</dbReference>
<dbReference type="SUPFAM" id="SSF50630">
    <property type="entry name" value="Acid proteases"/>
    <property type="match status" value="1"/>
</dbReference>
<dbReference type="SUPFAM" id="SSF51283">
    <property type="entry name" value="dUTPase-like"/>
    <property type="match status" value="1"/>
</dbReference>
<keyword evidence="6" id="KW-1185">Reference proteome</keyword>
<evidence type="ECO:0000256" key="1">
    <source>
        <dbReference type="ARBA" id="ARBA00022670"/>
    </source>
</evidence>
<dbReference type="InterPro" id="IPR021109">
    <property type="entry name" value="Peptidase_aspartic_dom_sf"/>
</dbReference>
<dbReference type="InterPro" id="IPR051592">
    <property type="entry name" value="HERV-K_Pro_peptidase_A2"/>
</dbReference>
<proteinExistence type="predicted"/>
<dbReference type="Gene3D" id="2.40.70.10">
    <property type="entry name" value="Acid Proteases"/>
    <property type="match status" value="1"/>
</dbReference>
<dbReference type="EMBL" id="VZUI01045426">
    <property type="protein sequence ID" value="NXV02728.1"/>
    <property type="molecule type" value="Genomic_DNA"/>
</dbReference>
<dbReference type="PROSITE" id="PS50175">
    <property type="entry name" value="ASP_PROT_RETROV"/>
    <property type="match status" value="1"/>
</dbReference>
<gene>
    <name evidence="5" type="primary">Ervk9_0</name>
    <name evidence="5" type="ORF">CETCET_R00307</name>
</gene>
<reference evidence="5 6" key="1">
    <citation type="submission" date="2019-09" db="EMBL/GenBank/DDBJ databases">
        <title>Bird 10,000 Genomes (B10K) Project - Family phase.</title>
        <authorList>
            <person name="Zhang G."/>
        </authorList>
    </citation>
    <scope>NUCLEOTIDE SEQUENCE [LARGE SCALE GENOMIC DNA]</scope>
    <source>
        <strain evidence="5">OUT-0056</strain>
        <tissue evidence="5">Blood</tissue>
    </source>
</reference>
<organism evidence="5 6">
    <name type="scientific">Cettia cetti</name>
    <dbReference type="NCBI Taxonomy" id="68486"/>
    <lineage>
        <taxon>Eukaryota</taxon>
        <taxon>Metazoa</taxon>
        <taxon>Chordata</taxon>
        <taxon>Craniata</taxon>
        <taxon>Vertebrata</taxon>
        <taxon>Euteleostomi</taxon>
        <taxon>Archelosauria</taxon>
        <taxon>Archosauria</taxon>
        <taxon>Dinosauria</taxon>
        <taxon>Saurischia</taxon>
        <taxon>Theropoda</taxon>
        <taxon>Coelurosauria</taxon>
        <taxon>Aves</taxon>
        <taxon>Neognathae</taxon>
        <taxon>Neoaves</taxon>
        <taxon>Telluraves</taxon>
        <taxon>Australaves</taxon>
        <taxon>Passeriformes</taxon>
        <taxon>Sylvioidea</taxon>
        <taxon>Sylviidae</taxon>
        <taxon>Acrocephalinae</taxon>
        <taxon>Cettia</taxon>
    </lineage>
</organism>
<dbReference type="PANTHER" id="PTHR19422:SF123">
    <property type="entry name" value="RT1 CLASS I, LOCUS CE15"/>
    <property type="match status" value="1"/>
</dbReference>
<dbReference type="InterPro" id="IPR034170">
    <property type="entry name" value="Retropepsin-like_cat_dom"/>
</dbReference>
<accession>A0A7L3QIW3</accession>
<evidence type="ECO:0000313" key="6">
    <source>
        <dbReference type="Proteomes" id="UP000524451"/>
    </source>
</evidence>
<sequence>QYQCLQKVGKLQELHEQQRLRGDTSSNCNALRNQLQPATSGSLGLDLAASVDITLMTMQHYKIPTGIKGPVMINGQTFGGLLAGRSSASAMGLLVLLGCIDADYEGEIMIMVQTSYPPVKISQCQRLAQLIPLPQLTKGLTPLKQNPRGQGGFGSTGGLTLLTIDLSNRPKKRCRLSFQGQDIALTELLDTGADTCIISPTHWPSNWPIQSSTTTVTGIGGMTLANRTPILIVEIEGRQTSASFSIAPLLPMVECLIGWDVLSQLGLML</sequence>
<keyword evidence="2" id="KW-0064">Aspartyl protease</keyword>
<dbReference type="Pfam" id="PF00077">
    <property type="entry name" value="RVP"/>
    <property type="match status" value="1"/>
</dbReference>
<dbReference type="CDD" id="cd05482">
    <property type="entry name" value="HIV_retropepsin_like"/>
    <property type="match status" value="1"/>
</dbReference>
<dbReference type="InterPro" id="IPR029054">
    <property type="entry name" value="dUTPase-like"/>
</dbReference>
<dbReference type="Gene3D" id="2.70.40.10">
    <property type="match status" value="1"/>
</dbReference>
<dbReference type="GO" id="GO:0004190">
    <property type="term" value="F:aspartic-type endopeptidase activity"/>
    <property type="evidence" value="ECO:0007669"/>
    <property type="project" value="UniProtKB-KW"/>
</dbReference>
<dbReference type="GO" id="GO:0006508">
    <property type="term" value="P:proteolysis"/>
    <property type="evidence" value="ECO:0007669"/>
    <property type="project" value="UniProtKB-KW"/>
</dbReference>
<dbReference type="InterPro" id="IPR036157">
    <property type="entry name" value="dUTPase-like_sf"/>
</dbReference>
<dbReference type="InterPro" id="IPR018061">
    <property type="entry name" value="Retropepsins"/>
</dbReference>
<evidence type="ECO:0000313" key="5">
    <source>
        <dbReference type="EMBL" id="NXV02728.1"/>
    </source>
</evidence>
<feature type="non-terminal residue" evidence="5">
    <location>
        <position position="1"/>
    </location>
</feature>
<dbReference type="Proteomes" id="UP000524451">
    <property type="component" value="Unassembled WGS sequence"/>
</dbReference>
<comment type="caution">
    <text evidence="5">The sequence shown here is derived from an EMBL/GenBank/DDBJ whole genome shotgun (WGS) entry which is preliminary data.</text>
</comment>
<dbReference type="CDD" id="cd07557">
    <property type="entry name" value="trimeric_dUTPase"/>
    <property type="match status" value="1"/>
</dbReference>
<dbReference type="Pfam" id="PF00692">
    <property type="entry name" value="dUTPase"/>
    <property type="match status" value="1"/>
</dbReference>